<sequence length="248" mass="27925">MKIKTLILFCAFLVTGNLLAQTVNDYKYVIVPERFEFQNESGEFQLNYLTKTLFEKKGFTVFYSGDKLPDEIALDKCKALHADVVKNSGVFTTGLIIKLNDCNGKALFTSIEGKSKRKQIGRAYHEALAKASVSIDAMGYSYNAKDDEVASWEKADESYMAPQPNIDGIKTKHIVTKHTLFAQPIANGFQLVDSTPKVVMNIYPTSDKGVYIAKQDLTIGVLLNKGGVWFFEYYQENKLVKKKLDIKF</sequence>
<dbReference type="EMBL" id="BMJE01000002">
    <property type="protein sequence ID" value="GGB71399.1"/>
    <property type="molecule type" value="Genomic_DNA"/>
</dbReference>
<evidence type="ECO:0000313" key="3">
    <source>
        <dbReference type="Proteomes" id="UP000615760"/>
    </source>
</evidence>
<feature type="signal peptide" evidence="1">
    <location>
        <begin position="1"/>
        <end position="20"/>
    </location>
</feature>
<proteinExistence type="predicted"/>
<reference evidence="3" key="1">
    <citation type="journal article" date="2019" name="Int. J. Syst. Evol. Microbiol.">
        <title>The Global Catalogue of Microorganisms (GCM) 10K type strain sequencing project: providing services to taxonomists for standard genome sequencing and annotation.</title>
        <authorList>
            <consortium name="The Broad Institute Genomics Platform"/>
            <consortium name="The Broad Institute Genome Sequencing Center for Infectious Disease"/>
            <person name="Wu L."/>
            <person name="Ma J."/>
        </authorList>
    </citation>
    <scope>NUCLEOTIDE SEQUENCE [LARGE SCALE GENOMIC DNA]</scope>
    <source>
        <strain evidence="3">CGMCC 1.15461</strain>
    </source>
</reference>
<name>A0ABQ1JQ10_9FLAO</name>
<comment type="caution">
    <text evidence="2">The sequence shown here is derived from an EMBL/GenBank/DDBJ whole genome shotgun (WGS) entry which is preliminary data.</text>
</comment>
<dbReference type="RefSeq" id="WP_188620077.1">
    <property type="nucleotide sequence ID" value="NZ_BMJE01000002.1"/>
</dbReference>
<feature type="chain" id="PRO_5046572020" evidence="1">
    <location>
        <begin position="21"/>
        <end position="248"/>
    </location>
</feature>
<keyword evidence="3" id="KW-1185">Reference proteome</keyword>
<gene>
    <name evidence="2" type="ORF">GCM10007424_09280</name>
</gene>
<dbReference type="Proteomes" id="UP000615760">
    <property type="component" value="Unassembled WGS sequence"/>
</dbReference>
<protein>
    <submittedName>
        <fullName evidence="2">Uncharacterized protein</fullName>
    </submittedName>
</protein>
<organism evidence="2 3">
    <name type="scientific">Flavobacterium suaedae</name>
    <dbReference type="NCBI Taxonomy" id="1767027"/>
    <lineage>
        <taxon>Bacteria</taxon>
        <taxon>Pseudomonadati</taxon>
        <taxon>Bacteroidota</taxon>
        <taxon>Flavobacteriia</taxon>
        <taxon>Flavobacteriales</taxon>
        <taxon>Flavobacteriaceae</taxon>
        <taxon>Flavobacterium</taxon>
    </lineage>
</organism>
<keyword evidence="1" id="KW-0732">Signal</keyword>
<evidence type="ECO:0000313" key="2">
    <source>
        <dbReference type="EMBL" id="GGB71399.1"/>
    </source>
</evidence>
<accession>A0ABQ1JQ10</accession>
<evidence type="ECO:0000256" key="1">
    <source>
        <dbReference type="SAM" id="SignalP"/>
    </source>
</evidence>